<evidence type="ECO:0008006" key="11">
    <source>
        <dbReference type="Google" id="ProtNLM"/>
    </source>
</evidence>
<keyword evidence="5 8" id="KW-0560">Oxidoreductase</keyword>
<dbReference type="PRINTS" id="PR00463">
    <property type="entry name" value="EP450I"/>
</dbReference>
<comment type="similarity">
    <text evidence="8">Belongs to the cytochrome P450 family.</text>
</comment>
<dbReference type="SUPFAM" id="SSF48264">
    <property type="entry name" value="Cytochrome P450"/>
    <property type="match status" value="1"/>
</dbReference>
<dbReference type="PANTHER" id="PTHR24286:SF235">
    <property type="entry name" value="CYTOCHROME P450"/>
    <property type="match status" value="1"/>
</dbReference>
<dbReference type="PANTHER" id="PTHR24286">
    <property type="entry name" value="CYTOCHROME P450 26"/>
    <property type="match status" value="1"/>
</dbReference>
<evidence type="ECO:0000256" key="4">
    <source>
        <dbReference type="ARBA" id="ARBA00022989"/>
    </source>
</evidence>
<feature type="binding site" description="axial binding residue" evidence="7">
    <location>
        <position position="231"/>
    </location>
    <ligand>
        <name>heme</name>
        <dbReference type="ChEBI" id="CHEBI:30413"/>
    </ligand>
    <ligandPart>
        <name>Fe</name>
        <dbReference type="ChEBI" id="CHEBI:18248"/>
    </ligandPart>
</feature>
<organism evidence="9 10">
    <name type="scientific">Buddleja alternifolia</name>
    <dbReference type="NCBI Taxonomy" id="168488"/>
    <lineage>
        <taxon>Eukaryota</taxon>
        <taxon>Viridiplantae</taxon>
        <taxon>Streptophyta</taxon>
        <taxon>Embryophyta</taxon>
        <taxon>Tracheophyta</taxon>
        <taxon>Spermatophyta</taxon>
        <taxon>Magnoliopsida</taxon>
        <taxon>eudicotyledons</taxon>
        <taxon>Gunneridae</taxon>
        <taxon>Pentapetalae</taxon>
        <taxon>asterids</taxon>
        <taxon>lamiids</taxon>
        <taxon>Lamiales</taxon>
        <taxon>Scrophulariaceae</taxon>
        <taxon>Buddlejeae</taxon>
        <taxon>Buddleja</taxon>
    </lineage>
</organism>
<evidence type="ECO:0000256" key="6">
    <source>
        <dbReference type="ARBA" id="ARBA00023004"/>
    </source>
</evidence>
<dbReference type="GO" id="GO:0016132">
    <property type="term" value="P:brassinosteroid biosynthetic process"/>
    <property type="evidence" value="ECO:0007669"/>
    <property type="project" value="TreeGrafter"/>
</dbReference>
<dbReference type="InterPro" id="IPR002401">
    <property type="entry name" value="Cyt_P450_E_grp-I"/>
</dbReference>
<dbReference type="InterPro" id="IPR001128">
    <property type="entry name" value="Cyt_P450"/>
</dbReference>
<evidence type="ECO:0000256" key="5">
    <source>
        <dbReference type="ARBA" id="ARBA00023002"/>
    </source>
</evidence>
<dbReference type="InterPro" id="IPR017972">
    <property type="entry name" value="Cyt_P450_CS"/>
</dbReference>
<keyword evidence="4" id="KW-1133">Transmembrane helix</keyword>
<evidence type="ECO:0000256" key="2">
    <source>
        <dbReference type="ARBA" id="ARBA00022692"/>
    </source>
</evidence>
<protein>
    <recommendedName>
        <fullName evidence="11">Cytochrome P450</fullName>
    </recommendedName>
</protein>
<proteinExistence type="inferred from homology"/>
<dbReference type="GO" id="GO:0010268">
    <property type="term" value="P:brassinosteroid homeostasis"/>
    <property type="evidence" value="ECO:0007669"/>
    <property type="project" value="TreeGrafter"/>
</dbReference>
<dbReference type="PRINTS" id="PR00385">
    <property type="entry name" value="P450"/>
</dbReference>
<dbReference type="InterPro" id="IPR036396">
    <property type="entry name" value="Cyt_P450_sf"/>
</dbReference>
<evidence type="ECO:0000256" key="7">
    <source>
        <dbReference type="PIRSR" id="PIRSR602401-1"/>
    </source>
</evidence>
<dbReference type="EMBL" id="WHWC01000008">
    <property type="protein sequence ID" value="KAG8377459.1"/>
    <property type="molecule type" value="Genomic_DNA"/>
</dbReference>
<keyword evidence="10" id="KW-1185">Reference proteome</keyword>
<dbReference type="Pfam" id="PF00067">
    <property type="entry name" value="p450"/>
    <property type="match status" value="2"/>
</dbReference>
<dbReference type="AlphaFoldDB" id="A0AAV6X3D6"/>
<comment type="caution">
    <text evidence="9">The sequence shown here is derived from an EMBL/GenBank/DDBJ whole genome shotgun (WGS) entry which is preliminary data.</text>
</comment>
<keyword evidence="7 8" id="KW-0349">Heme</keyword>
<comment type="subcellular location">
    <subcellularLocation>
        <location evidence="1">Membrane</location>
        <topology evidence="1">Single-pass membrane protein</topology>
    </subcellularLocation>
</comment>
<keyword evidence="6 7" id="KW-0408">Iron</keyword>
<reference evidence="9" key="1">
    <citation type="submission" date="2019-10" db="EMBL/GenBank/DDBJ databases">
        <authorList>
            <person name="Zhang R."/>
            <person name="Pan Y."/>
            <person name="Wang J."/>
            <person name="Ma R."/>
            <person name="Yu S."/>
        </authorList>
    </citation>
    <scope>NUCLEOTIDE SEQUENCE</scope>
    <source>
        <strain evidence="9">LA-IB0</strain>
        <tissue evidence="9">Leaf</tissue>
    </source>
</reference>
<sequence length="253" mass="29306">MQKGFKRYKLIFVPTQIGFDAICDTLMSITDGNMLDEMERDCKAVYDATLTFPVMIPGTRYYKGMKARQRLMERFKKIIADRRSGKACFSDDFLQSMLERDSYPADEKLEDEEIMDNLLTTMLSGQSTTATAMMWSVKFLSDNQHVQDKLRVIKETLRMSNIVMWYPRIASDDCTIDGYEIKKGWIVDVDATYIHYDPALHKDPLRFDPSRFDEMPKPYTYMPFGSGPRTCLGINMAKVTMSVFLHRLTTGYT</sequence>
<dbReference type="GO" id="GO:0020037">
    <property type="term" value="F:heme binding"/>
    <property type="evidence" value="ECO:0007669"/>
    <property type="project" value="InterPro"/>
</dbReference>
<dbReference type="Gene3D" id="1.10.630.10">
    <property type="entry name" value="Cytochrome P450"/>
    <property type="match status" value="1"/>
</dbReference>
<keyword evidence="4" id="KW-0472">Membrane</keyword>
<comment type="cofactor">
    <cofactor evidence="7">
        <name>heme</name>
        <dbReference type="ChEBI" id="CHEBI:30413"/>
    </cofactor>
</comment>
<dbReference type="PROSITE" id="PS00086">
    <property type="entry name" value="CYTOCHROME_P450"/>
    <property type="match status" value="1"/>
</dbReference>
<dbReference type="Proteomes" id="UP000826271">
    <property type="component" value="Unassembled WGS sequence"/>
</dbReference>
<dbReference type="GO" id="GO:0004497">
    <property type="term" value="F:monooxygenase activity"/>
    <property type="evidence" value="ECO:0007669"/>
    <property type="project" value="UniProtKB-KW"/>
</dbReference>
<evidence type="ECO:0000313" key="9">
    <source>
        <dbReference type="EMBL" id="KAG8377459.1"/>
    </source>
</evidence>
<accession>A0AAV6X3D6</accession>
<dbReference type="GO" id="GO:0016705">
    <property type="term" value="F:oxidoreductase activity, acting on paired donors, with incorporation or reduction of molecular oxygen"/>
    <property type="evidence" value="ECO:0007669"/>
    <property type="project" value="InterPro"/>
</dbReference>
<evidence type="ECO:0000256" key="1">
    <source>
        <dbReference type="ARBA" id="ARBA00004167"/>
    </source>
</evidence>
<gene>
    <name evidence="9" type="ORF">BUALT_Bualt08G0035200</name>
</gene>
<evidence type="ECO:0000256" key="8">
    <source>
        <dbReference type="RuleBase" id="RU000461"/>
    </source>
</evidence>
<evidence type="ECO:0000313" key="10">
    <source>
        <dbReference type="Proteomes" id="UP000826271"/>
    </source>
</evidence>
<dbReference type="GO" id="GO:0016020">
    <property type="term" value="C:membrane"/>
    <property type="evidence" value="ECO:0007669"/>
    <property type="project" value="UniProtKB-SubCell"/>
</dbReference>
<evidence type="ECO:0000256" key="3">
    <source>
        <dbReference type="ARBA" id="ARBA00022723"/>
    </source>
</evidence>
<keyword evidence="3 7" id="KW-0479">Metal-binding</keyword>
<keyword evidence="8" id="KW-0503">Monooxygenase</keyword>
<dbReference type="GO" id="GO:0016125">
    <property type="term" value="P:sterol metabolic process"/>
    <property type="evidence" value="ECO:0007669"/>
    <property type="project" value="TreeGrafter"/>
</dbReference>
<dbReference type="GO" id="GO:0005506">
    <property type="term" value="F:iron ion binding"/>
    <property type="evidence" value="ECO:0007669"/>
    <property type="project" value="InterPro"/>
</dbReference>
<keyword evidence="2" id="KW-0812">Transmembrane</keyword>
<name>A0AAV6X3D6_9LAMI</name>